<name>W7A6X0_9APIC</name>
<dbReference type="VEuPathDB" id="PlasmoDB:C922_04776"/>
<dbReference type="InterPro" id="IPR025660">
    <property type="entry name" value="Pept_his_AS"/>
</dbReference>
<evidence type="ECO:0000259" key="16">
    <source>
        <dbReference type="SMART" id="SM00645"/>
    </source>
</evidence>
<dbReference type="Pfam" id="PF00112">
    <property type="entry name" value="Peptidase_C1"/>
    <property type="match status" value="2"/>
</dbReference>
<dbReference type="GO" id="GO:0008234">
    <property type="term" value="F:cysteine-type peptidase activity"/>
    <property type="evidence" value="ECO:0007669"/>
    <property type="project" value="InterPro"/>
</dbReference>
<keyword evidence="6" id="KW-0472">Membrane</keyword>
<keyword evidence="8" id="KW-0325">Glycoprotein</keyword>
<evidence type="ECO:0000256" key="13">
    <source>
        <dbReference type="ARBA" id="ARBA00045556"/>
    </source>
</evidence>
<dbReference type="Gene3D" id="2.40.128.80">
    <property type="entry name" value="Cathepsin C, exclusion domain"/>
    <property type="match status" value="1"/>
</dbReference>
<dbReference type="PROSITE" id="PS00639">
    <property type="entry name" value="THIOL_PROTEASE_HIS"/>
    <property type="match status" value="1"/>
</dbReference>
<dbReference type="InterPro" id="IPR014882">
    <property type="entry name" value="CathepsinC_exc"/>
</dbReference>
<dbReference type="PANTHER" id="PTHR12411">
    <property type="entry name" value="CYSTEINE PROTEASE FAMILY C1-RELATED"/>
    <property type="match status" value="1"/>
</dbReference>
<comment type="function">
    <text evidence="13">Thiol protease. Has dipeptidylpeptidase activity. Active against a broad range of dipeptide substrates composed of both polar and hydrophobic amino acids. Proline cannot occupy the P1 position and arginine cannot occupy the P2 position of the substrate. Can act as both an exopeptidase and endopeptidase. Activates serine proteases such as elastase, cathepsin G and granzymes A and B.</text>
</comment>
<dbReference type="InterPro" id="IPR013128">
    <property type="entry name" value="Peptidase_C1A"/>
</dbReference>
<evidence type="ECO:0000313" key="18">
    <source>
        <dbReference type="Proteomes" id="UP000030640"/>
    </source>
</evidence>
<gene>
    <name evidence="17" type="ORF">C922_04776</name>
</gene>
<feature type="compositionally biased region" description="Basic and acidic residues" evidence="14">
    <location>
        <begin position="478"/>
        <end position="519"/>
    </location>
</feature>
<feature type="domain" description="Peptidase C1A papain C-terminal" evidence="16">
    <location>
        <begin position="342"/>
        <end position="731"/>
    </location>
</feature>
<dbReference type="InterPro" id="IPR036496">
    <property type="entry name" value="CathepsinC_exc_dom_sf"/>
</dbReference>
<dbReference type="InterPro" id="IPR038765">
    <property type="entry name" value="Papain-like_cys_pep_sf"/>
</dbReference>
<proteinExistence type="inferred from homology"/>
<dbReference type="GO" id="GO:0006508">
    <property type="term" value="P:proteolysis"/>
    <property type="evidence" value="ECO:0007669"/>
    <property type="project" value="InterPro"/>
</dbReference>
<comment type="subunit">
    <text evidence="4">Tetramer of heterotrimers consisting of exclusion domain, heavy- and light chains.</text>
</comment>
<comment type="cofactor">
    <cofactor evidence="1">
        <name>chloride</name>
        <dbReference type="ChEBI" id="CHEBI:17996"/>
    </cofactor>
</comment>
<accession>W7A6X0</accession>
<evidence type="ECO:0000256" key="9">
    <source>
        <dbReference type="ARBA" id="ARBA00029762"/>
    </source>
</evidence>
<dbReference type="PROSITE" id="PS00139">
    <property type="entry name" value="THIOL_PROTEASE_CYS"/>
    <property type="match status" value="1"/>
</dbReference>
<evidence type="ECO:0000256" key="14">
    <source>
        <dbReference type="SAM" id="MobiDB-lite"/>
    </source>
</evidence>
<dbReference type="InterPro" id="IPR000668">
    <property type="entry name" value="Peptidase_C1A_C"/>
</dbReference>
<reference evidence="17 18" key="1">
    <citation type="submission" date="2013-02" db="EMBL/GenBank/DDBJ databases">
        <title>The Genome Sequence of Plasmodium inui San Antonio 1.</title>
        <authorList>
            <consortium name="The Broad Institute Genome Sequencing Platform"/>
            <consortium name="The Broad Institute Genome Sequencing Center for Infectious Disease"/>
            <person name="Neafsey D."/>
            <person name="Cheeseman I."/>
            <person name="Volkman S."/>
            <person name="Adams J."/>
            <person name="Walker B."/>
            <person name="Young S.K."/>
            <person name="Zeng Q."/>
            <person name="Gargeya S."/>
            <person name="Fitzgerald M."/>
            <person name="Haas B."/>
            <person name="Abouelleil A."/>
            <person name="Alvarado L."/>
            <person name="Arachchi H.M."/>
            <person name="Berlin A.M."/>
            <person name="Chapman S.B."/>
            <person name="Dewar J."/>
            <person name="Goldberg J."/>
            <person name="Griggs A."/>
            <person name="Gujja S."/>
            <person name="Hansen M."/>
            <person name="Howarth C."/>
            <person name="Imamovic A."/>
            <person name="Larimer J."/>
            <person name="McCowan C."/>
            <person name="Murphy C."/>
            <person name="Neiman D."/>
            <person name="Pearson M."/>
            <person name="Priest M."/>
            <person name="Roberts A."/>
            <person name="Saif S."/>
            <person name="Shea T."/>
            <person name="Sisk P."/>
            <person name="Sykes S."/>
            <person name="Wortman J."/>
            <person name="Nusbaum C."/>
            <person name="Birren B."/>
        </authorList>
    </citation>
    <scope>NUCLEOTIDE SEQUENCE [LARGE SCALE GENOMIC DNA]</scope>
    <source>
        <strain evidence="17 18">San Antonio 1</strain>
    </source>
</reference>
<evidence type="ECO:0000313" key="17">
    <source>
        <dbReference type="EMBL" id="EUD64829.1"/>
    </source>
</evidence>
<feature type="chain" id="PRO_5004887990" description="Dipeptidyl peptidase 1" evidence="15">
    <location>
        <begin position="18"/>
        <end position="746"/>
    </location>
</feature>
<dbReference type="SUPFAM" id="SSF75001">
    <property type="entry name" value="Dipeptidyl peptidase I (cathepsin C), exclusion domain"/>
    <property type="match status" value="1"/>
</dbReference>
<keyword evidence="18" id="KW-1185">Reference proteome</keyword>
<dbReference type="AlphaFoldDB" id="W7A6X0"/>
<dbReference type="EMBL" id="KI965488">
    <property type="protein sequence ID" value="EUD64829.1"/>
    <property type="molecule type" value="Genomic_DNA"/>
</dbReference>
<dbReference type="Pfam" id="PF08773">
    <property type="entry name" value="CathepsinC_exc"/>
    <property type="match status" value="1"/>
</dbReference>
<feature type="region of interest" description="Disordered" evidence="14">
    <location>
        <begin position="471"/>
        <end position="525"/>
    </location>
</feature>
<dbReference type="GO" id="GO:0016020">
    <property type="term" value="C:membrane"/>
    <property type="evidence" value="ECO:0007669"/>
    <property type="project" value="UniProtKB-SubCell"/>
</dbReference>
<dbReference type="OrthoDB" id="3789175at2759"/>
<protein>
    <recommendedName>
        <fullName evidence="5">Dipeptidyl peptidase 1</fullName>
    </recommendedName>
    <alternativeName>
        <fullName evidence="10">Cathepsin C</fullName>
    </alternativeName>
    <alternativeName>
        <fullName evidence="9">Cathepsin J</fullName>
    </alternativeName>
    <alternativeName>
        <fullName evidence="12">Dipeptidyl peptidase I</fullName>
    </alternativeName>
    <alternativeName>
        <fullName evidence="11">Dipeptidyl transferase</fullName>
    </alternativeName>
</protein>
<dbReference type="RefSeq" id="XP_008818577.1">
    <property type="nucleotide sequence ID" value="XM_008820355.1"/>
</dbReference>
<evidence type="ECO:0000256" key="5">
    <source>
        <dbReference type="ARBA" id="ARBA00014709"/>
    </source>
</evidence>
<dbReference type="SMART" id="SM00645">
    <property type="entry name" value="Pept_C1"/>
    <property type="match status" value="1"/>
</dbReference>
<organism evidence="17 18">
    <name type="scientific">Plasmodium inui San Antonio 1</name>
    <dbReference type="NCBI Taxonomy" id="1237626"/>
    <lineage>
        <taxon>Eukaryota</taxon>
        <taxon>Sar</taxon>
        <taxon>Alveolata</taxon>
        <taxon>Apicomplexa</taxon>
        <taxon>Aconoidasida</taxon>
        <taxon>Haemosporida</taxon>
        <taxon>Plasmodiidae</taxon>
        <taxon>Plasmodium</taxon>
        <taxon>Plasmodium (Plasmodium)</taxon>
    </lineage>
</organism>
<dbReference type="GeneID" id="20040050"/>
<evidence type="ECO:0000256" key="2">
    <source>
        <dbReference type="ARBA" id="ARBA00004370"/>
    </source>
</evidence>
<feature type="signal peptide" evidence="15">
    <location>
        <begin position="1"/>
        <end position="17"/>
    </location>
</feature>
<dbReference type="SUPFAM" id="SSF54001">
    <property type="entry name" value="Cysteine proteinases"/>
    <property type="match status" value="1"/>
</dbReference>
<comment type="subcellular location">
    <subcellularLocation>
        <location evidence="2">Membrane</location>
    </subcellularLocation>
</comment>
<evidence type="ECO:0000256" key="7">
    <source>
        <dbReference type="ARBA" id="ARBA00023145"/>
    </source>
</evidence>
<evidence type="ECO:0000256" key="3">
    <source>
        <dbReference type="ARBA" id="ARBA00008455"/>
    </source>
</evidence>
<dbReference type="Proteomes" id="UP000030640">
    <property type="component" value="Unassembled WGS sequence"/>
</dbReference>
<evidence type="ECO:0000256" key="6">
    <source>
        <dbReference type="ARBA" id="ARBA00023136"/>
    </source>
</evidence>
<sequence length="746" mass="85584">MILICLIFLAFVSYAKCDIPVHCLSRHVEGKWEISLGLLKGESGGTSDWGQDYDYECGYRRPDDSVYHDRTINIIENGDIDPEYSGFWRIVYDEGLYMEVYKKNDEKGIYFSFFKFQRKKDASYSHCNRLIMGVVNVYHLNGSEGGSSSGLPRIDGLADQNAGGEKDPQLGGAFLVKMENKSTNGLTSNRINLSKERFHFVGLKEGARKNSSHSIDYYNDNYIQFDFFTMKRFCWYGKKVGTPDEPTNKIPVEIISPLVLDPDTHNKNYANVTLKWGGANGGETQRFDDKEVHTHLTVTQLRALPKHTKRSHKGVKQNSIFNTYREKEVTLTQFDWTNEDDVRKRLNGKWVKVIDEVIDQKECGSCYANSAALIISSRVRIKYSYIKNVDLLSFSNKQLVLCDFFNQGCNGGYIYLSLKYAYENFLFTKKCFLRYSHLYLNRDKKNSALCDRFDTFKIFLQKGREENYLSAQVGPPDRQSKRVQQHEPFRRNEEEVRGEELIRGEEMGKSSTQGEEHKGAIFHNGGNKHTGRHVYDVHDLRDGGDLPRDDELNEGYLPVDAPARDASELDVLKLHECDAKVKVTKFEYLDIEDEEDLKKYLYHNGPVAAAIEPSKNFPAYREGILTGKFIKMSDGGESNAYVWNKVDHAVVIVGWGEDTIENLKKKKKKVHHYSGHLDDYASAKGGEAAGKVVKYWKILNSWGTKWGYDGYFYILRDENYFSIKSYLLACDVSLFIRSGDSRVQRG</sequence>
<keyword evidence="7" id="KW-0865">Zymogen</keyword>
<dbReference type="InterPro" id="IPR000169">
    <property type="entry name" value="Pept_cys_AS"/>
</dbReference>
<dbReference type="Gene3D" id="3.90.70.10">
    <property type="entry name" value="Cysteine proteinases"/>
    <property type="match status" value="2"/>
</dbReference>
<evidence type="ECO:0000256" key="15">
    <source>
        <dbReference type="SAM" id="SignalP"/>
    </source>
</evidence>
<evidence type="ECO:0000256" key="11">
    <source>
        <dbReference type="ARBA" id="ARBA00030778"/>
    </source>
</evidence>
<evidence type="ECO:0000256" key="1">
    <source>
        <dbReference type="ARBA" id="ARBA00001923"/>
    </source>
</evidence>
<evidence type="ECO:0000256" key="12">
    <source>
        <dbReference type="ARBA" id="ARBA00032961"/>
    </source>
</evidence>
<evidence type="ECO:0000256" key="8">
    <source>
        <dbReference type="ARBA" id="ARBA00023180"/>
    </source>
</evidence>
<keyword evidence="15" id="KW-0732">Signal</keyword>
<evidence type="ECO:0000256" key="4">
    <source>
        <dbReference type="ARBA" id="ARBA00011610"/>
    </source>
</evidence>
<evidence type="ECO:0000256" key="10">
    <source>
        <dbReference type="ARBA" id="ARBA00029779"/>
    </source>
</evidence>
<comment type="similarity">
    <text evidence="3">Belongs to the peptidase C1 family.</text>
</comment>